<dbReference type="SUPFAM" id="SSF81923">
    <property type="entry name" value="Double Clp-N motif"/>
    <property type="match status" value="1"/>
</dbReference>
<dbReference type="PROSITE" id="PS51903">
    <property type="entry name" value="CLP_R"/>
    <property type="match status" value="1"/>
</dbReference>
<dbReference type="AlphaFoldDB" id="A0A919N267"/>
<evidence type="ECO:0000259" key="2">
    <source>
        <dbReference type="PROSITE" id="PS51903"/>
    </source>
</evidence>
<protein>
    <recommendedName>
        <fullName evidence="2">Clp R domain-containing protein</fullName>
    </recommendedName>
</protein>
<dbReference type="RefSeq" id="WP_203785765.1">
    <property type="nucleotide sequence ID" value="NZ_BOMV01000065.1"/>
</dbReference>
<evidence type="ECO:0000256" key="1">
    <source>
        <dbReference type="PROSITE-ProRule" id="PRU01251"/>
    </source>
</evidence>
<keyword evidence="4" id="KW-1185">Reference proteome</keyword>
<evidence type="ECO:0000313" key="3">
    <source>
        <dbReference type="EMBL" id="GIE98752.1"/>
    </source>
</evidence>
<reference evidence="3" key="1">
    <citation type="submission" date="2021-01" db="EMBL/GenBank/DDBJ databases">
        <title>Whole genome shotgun sequence of Actinoplanes rishiriensis NBRC 108556.</title>
        <authorList>
            <person name="Komaki H."/>
            <person name="Tamura T."/>
        </authorList>
    </citation>
    <scope>NUCLEOTIDE SEQUENCE</scope>
    <source>
        <strain evidence="3">NBRC 108556</strain>
    </source>
</reference>
<organism evidence="3 4">
    <name type="scientific">Paractinoplanes rishiriensis</name>
    <dbReference type="NCBI Taxonomy" id="1050105"/>
    <lineage>
        <taxon>Bacteria</taxon>
        <taxon>Bacillati</taxon>
        <taxon>Actinomycetota</taxon>
        <taxon>Actinomycetes</taxon>
        <taxon>Micromonosporales</taxon>
        <taxon>Micromonosporaceae</taxon>
        <taxon>Paractinoplanes</taxon>
    </lineage>
</organism>
<keyword evidence="1" id="KW-0677">Repeat</keyword>
<dbReference type="InterPro" id="IPR004176">
    <property type="entry name" value="Clp_R_N"/>
</dbReference>
<sequence length="227" mass="23924">MTQTTPPVRLDELIAAINAARPDDTLEQLSQAVLLGDRLGELADHLIGHFVDQARRSGASWTEIGRSMGVTKQAAQKRFVGRPAPADGFERFSAPARAAVVGSMAAANAAGHPEILPGHLLLGMLDAAGAVGTRALQDQGLEPGAVRTAAHAALPPAGEPTTGLLPYDARSRKVLELTFREALRRNHLGIGTGHLLLALMAEESLPVAADQEAVETFLREADPEPHP</sequence>
<gene>
    <name evidence="3" type="ORF">Ari01nite_62170</name>
</gene>
<accession>A0A919N267</accession>
<dbReference type="Gene3D" id="1.10.1780.10">
    <property type="entry name" value="Clp, N-terminal domain"/>
    <property type="match status" value="1"/>
</dbReference>
<proteinExistence type="predicted"/>
<dbReference type="InterPro" id="IPR036628">
    <property type="entry name" value="Clp_N_dom_sf"/>
</dbReference>
<dbReference type="Pfam" id="PF02861">
    <property type="entry name" value="Clp_N"/>
    <property type="match status" value="1"/>
</dbReference>
<dbReference type="Proteomes" id="UP000636960">
    <property type="component" value="Unassembled WGS sequence"/>
</dbReference>
<comment type="caution">
    <text evidence="3">The sequence shown here is derived from an EMBL/GenBank/DDBJ whole genome shotgun (WGS) entry which is preliminary data.</text>
</comment>
<evidence type="ECO:0000313" key="4">
    <source>
        <dbReference type="Proteomes" id="UP000636960"/>
    </source>
</evidence>
<dbReference type="EMBL" id="BOMV01000065">
    <property type="protein sequence ID" value="GIE98752.1"/>
    <property type="molecule type" value="Genomic_DNA"/>
</dbReference>
<feature type="domain" description="Clp R" evidence="2">
    <location>
        <begin position="89"/>
        <end position="227"/>
    </location>
</feature>
<name>A0A919N267_9ACTN</name>